<dbReference type="Proteomes" id="UP000078512">
    <property type="component" value="Unassembled WGS sequence"/>
</dbReference>
<feature type="region of interest" description="Disordered" evidence="1">
    <location>
        <begin position="12"/>
        <end position="41"/>
    </location>
</feature>
<proteinExistence type="predicted"/>
<evidence type="ECO:0000256" key="1">
    <source>
        <dbReference type="SAM" id="MobiDB-lite"/>
    </source>
</evidence>
<feature type="non-terminal residue" evidence="2">
    <location>
        <position position="1"/>
    </location>
</feature>
<sequence length="51" mass="5765">RGRCNRLYNISSVTTSTTRPPNHPTTSNHINHTTPISAPTIPYNYKYPNPL</sequence>
<evidence type="ECO:0000313" key="2">
    <source>
        <dbReference type="EMBL" id="OAQ22193.1"/>
    </source>
</evidence>
<feature type="compositionally biased region" description="Polar residues" evidence="1">
    <location>
        <begin position="12"/>
        <end position="37"/>
    </location>
</feature>
<protein>
    <submittedName>
        <fullName evidence="2">Uncharacterized protein</fullName>
    </submittedName>
</protein>
<reference evidence="2 3" key="1">
    <citation type="submission" date="2016-05" db="EMBL/GenBank/DDBJ databases">
        <title>Genome sequencing reveals origins of a unique bacterial endosymbiosis in the earliest lineages of terrestrial Fungi.</title>
        <authorList>
            <consortium name="DOE Joint Genome Institute"/>
            <person name="Uehling J."/>
            <person name="Gryganskyi A."/>
            <person name="Hameed K."/>
            <person name="Tschaplinski T."/>
            <person name="Misztal P."/>
            <person name="Wu S."/>
            <person name="Desiro A."/>
            <person name="Vande Pol N."/>
            <person name="Du Z.-Y."/>
            <person name="Zienkiewicz A."/>
            <person name="Zienkiewicz K."/>
            <person name="Morin E."/>
            <person name="Tisserant E."/>
            <person name="Splivallo R."/>
            <person name="Hainaut M."/>
            <person name="Henrissat B."/>
            <person name="Ohm R."/>
            <person name="Kuo A."/>
            <person name="Yan J."/>
            <person name="Lipzen A."/>
            <person name="Nolan M."/>
            <person name="Labutti K."/>
            <person name="Barry K."/>
            <person name="Goldstein A."/>
            <person name="Labbe J."/>
            <person name="Schadt C."/>
            <person name="Tuskan G."/>
            <person name="Grigoriev I."/>
            <person name="Martin F."/>
            <person name="Vilgalys R."/>
            <person name="Bonito G."/>
        </authorList>
    </citation>
    <scope>NUCLEOTIDE SEQUENCE [LARGE SCALE GENOMIC DNA]</scope>
    <source>
        <strain evidence="2 3">AG-77</strain>
    </source>
</reference>
<name>A0A197JAW1_9FUNG</name>
<gene>
    <name evidence="2" type="ORF">K457DRAFT_143565</name>
</gene>
<dbReference type="AlphaFoldDB" id="A0A197JAW1"/>
<evidence type="ECO:0000313" key="3">
    <source>
        <dbReference type="Proteomes" id="UP000078512"/>
    </source>
</evidence>
<keyword evidence="3" id="KW-1185">Reference proteome</keyword>
<organism evidence="2 3">
    <name type="scientific">Linnemannia elongata AG-77</name>
    <dbReference type="NCBI Taxonomy" id="1314771"/>
    <lineage>
        <taxon>Eukaryota</taxon>
        <taxon>Fungi</taxon>
        <taxon>Fungi incertae sedis</taxon>
        <taxon>Mucoromycota</taxon>
        <taxon>Mortierellomycotina</taxon>
        <taxon>Mortierellomycetes</taxon>
        <taxon>Mortierellales</taxon>
        <taxon>Mortierellaceae</taxon>
        <taxon>Linnemannia</taxon>
    </lineage>
</organism>
<accession>A0A197JAW1</accession>
<dbReference type="EMBL" id="KV442204">
    <property type="protein sequence ID" value="OAQ22193.1"/>
    <property type="molecule type" value="Genomic_DNA"/>
</dbReference>